<dbReference type="FunFam" id="1.10.555.10:FF:000082">
    <property type="entry name" value="Rho GTPase activating protein, putative"/>
    <property type="match status" value="1"/>
</dbReference>
<dbReference type="VEuPathDB" id="AmoebaDB:KM1_261800"/>
<dbReference type="eggNOG" id="KOG4270">
    <property type="taxonomic scope" value="Eukaryota"/>
</dbReference>
<reference evidence="7 8" key="1">
    <citation type="submission" date="2016-05" db="EMBL/GenBank/DDBJ databases">
        <title>First whole genome sequencing of Entamoeba histolytica HM1:IMSS-clone-6.</title>
        <authorList>
            <person name="Mukherjee Avik.K."/>
            <person name="Izumyama S."/>
            <person name="Nakada-Tsukui K."/>
            <person name="Nozaki T."/>
        </authorList>
    </citation>
    <scope>NUCLEOTIDE SEQUENCE [LARGE SCALE GENOMIC DNA]</scope>
    <source>
        <strain evidence="7 8">HM1:IMSS clone 6</strain>
    </source>
</reference>
<comment type="caution">
    <text evidence="7">The sequence shown here is derived from an EMBL/GenBank/DDBJ whole genome shotgun (WGS) entry which is preliminary data.</text>
</comment>
<proteinExistence type="predicted"/>
<comment type="subcellular location">
    <subcellularLocation>
        <location evidence="1">Cytoplasm</location>
    </subcellularLocation>
</comment>
<evidence type="ECO:0000313" key="8">
    <source>
        <dbReference type="Proteomes" id="UP000078387"/>
    </source>
</evidence>
<dbReference type="Pfam" id="PF00620">
    <property type="entry name" value="RhoGAP"/>
    <property type="match status" value="1"/>
</dbReference>
<feature type="compositionally biased region" description="Polar residues" evidence="5">
    <location>
        <begin position="418"/>
        <end position="460"/>
    </location>
</feature>
<gene>
    <name evidence="7" type="ORF">CL6EHI_069180</name>
</gene>
<dbReference type="InterPro" id="IPR000198">
    <property type="entry name" value="RhoGAP_dom"/>
</dbReference>
<feature type="compositionally biased region" description="Basic and acidic residues" evidence="5">
    <location>
        <begin position="470"/>
        <end position="479"/>
    </location>
</feature>
<evidence type="ECO:0000313" key="7">
    <source>
        <dbReference type="EMBL" id="GAT93096.1"/>
    </source>
</evidence>
<dbReference type="EMBL" id="BDEQ01000001">
    <property type="protein sequence ID" value="GAT93096.1"/>
    <property type="molecule type" value="Genomic_DNA"/>
</dbReference>
<dbReference type="GO" id="GO:0005737">
    <property type="term" value="C:cytoplasm"/>
    <property type="evidence" value="ECO:0007669"/>
    <property type="project" value="UniProtKB-SubCell"/>
</dbReference>
<dbReference type="GO" id="GO:0005096">
    <property type="term" value="F:GTPase activator activity"/>
    <property type="evidence" value="ECO:0007669"/>
    <property type="project" value="UniProtKB-KW"/>
</dbReference>
<dbReference type="AlphaFoldDB" id="A0A175JHZ9"/>
<dbReference type="SUPFAM" id="SSF48350">
    <property type="entry name" value="GTPase activation domain, GAP"/>
    <property type="match status" value="1"/>
</dbReference>
<evidence type="ECO:0000256" key="3">
    <source>
        <dbReference type="ARBA" id="ARBA00022490"/>
    </source>
</evidence>
<dbReference type="VEuPathDB" id="AmoebaDB:EHI5A_207390"/>
<dbReference type="VEuPathDB" id="AmoebaDB:EHI7A_168590"/>
<dbReference type="Proteomes" id="UP000078387">
    <property type="component" value="Unassembled WGS sequence"/>
</dbReference>
<dbReference type="InterPro" id="IPR008936">
    <property type="entry name" value="Rho_GTPase_activation_prot"/>
</dbReference>
<protein>
    <submittedName>
        <fullName evidence="7">Rho GTPase activating protein putative</fullName>
    </submittedName>
</protein>
<dbReference type="GO" id="GO:0007165">
    <property type="term" value="P:signal transduction"/>
    <property type="evidence" value="ECO:0007669"/>
    <property type="project" value="InterPro"/>
</dbReference>
<evidence type="ECO:0000256" key="2">
    <source>
        <dbReference type="ARBA" id="ARBA00022468"/>
    </source>
</evidence>
<keyword evidence="2" id="KW-0343">GTPase activation</keyword>
<sequence length="479" mass="54986">MSEPIVFKSISILTNKKFKEVSIEEPITTPFGSILMINEKKVIELPRTIMTFNINMSLIPKEMNISKEQLSLAFEIIYDKEYLFFCKTKEEFRHWAKIIGLGCKTYGVFCFPLEAVVKKSRWRVPNIIYRCIGFLKTHDAINVEGIFRMNARVGRIEEMKKMADDDEDIHFDEKDTCYLATSLLKAYLRSMVEPLIPYEYFEYYIQLPEGNVDSKKFINSLTESHQDTLWYIGEFLMEVVKNKEVNKMDETNLATCFGLVFCDNPPSLGLTELEFTKKAIQSFEFLLRNFKYAFSDVKKRNIAQGIEPPQYPAFQPLVHLPFDILIEQIKMELRDIKKSRRMSATYLTDKSTRRKKVGGSLSIASTTSAVRKEYLKTKYKKSNGSFADLSLSSNLETTDHPRSSRFSISGSKSKTIQISSLSKQSPSNMNQQKPSSLNVPVEHSSSISSHQLTKPPSTDNVIPEPPLLHDSLKNTELSH</sequence>
<accession>A0A175JHZ9</accession>
<dbReference type="PANTHER" id="PTHR23176">
    <property type="entry name" value="RHO/RAC/CDC GTPASE-ACTIVATING PROTEIN"/>
    <property type="match status" value="1"/>
</dbReference>
<dbReference type="VEuPathDB" id="AmoebaDB:EHI8A_192660"/>
<dbReference type="Gene3D" id="1.10.555.10">
    <property type="entry name" value="Rho GTPase activation protein"/>
    <property type="match status" value="1"/>
</dbReference>
<dbReference type="PROSITE" id="PS50238">
    <property type="entry name" value="RHOGAP"/>
    <property type="match status" value="1"/>
</dbReference>
<dbReference type="InterPro" id="IPR050729">
    <property type="entry name" value="Rho-GAP"/>
</dbReference>
<dbReference type="CDD" id="cd00159">
    <property type="entry name" value="RhoGAP"/>
    <property type="match status" value="1"/>
</dbReference>
<evidence type="ECO:0000256" key="1">
    <source>
        <dbReference type="ARBA" id="ARBA00004496"/>
    </source>
</evidence>
<feature type="domain" description="Rho-GAP" evidence="6">
    <location>
        <begin position="111"/>
        <end position="294"/>
    </location>
</feature>
<dbReference type="SMART" id="SM00324">
    <property type="entry name" value="RhoGAP"/>
    <property type="match status" value="1"/>
</dbReference>
<dbReference type="VEuPathDB" id="AmoebaDB:EHI_069180"/>
<comment type="function">
    <text evidence="4">Rho GTPase-activating protein involved in the signal transduction pathway.</text>
</comment>
<evidence type="ECO:0000256" key="5">
    <source>
        <dbReference type="SAM" id="MobiDB-lite"/>
    </source>
</evidence>
<organism evidence="7 8">
    <name type="scientific">Entamoeba histolytica</name>
    <dbReference type="NCBI Taxonomy" id="5759"/>
    <lineage>
        <taxon>Eukaryota</taxon>
        <taxon>Amoebozoa</taxon>
        <taxon>Evosea</taxon>
        <taxon>Archamoebae</taxon>
        <taxon>Mastigamoebida</taxon>
        <taxon>Entamoebidae</taxon>
        <taxon>Entamoeba</taxon>
    </lineage>
</organism>
<name>A0A175JHZ9_ENTHI</name>
<evidence type="ECO:0000256" key="4">
    <source>
        <dbReference type="ARBA" id="ARBA00037092"/>
    </source>
</evidence>
<dbReference type="PANTHER" id="PTHR23176:SF129">
    <property type="entry name" value="RHO GTPASE ACTIVATING PROTEIN AT 16F, ISOFORM E-RELATED"/>
    <property type="match status" value="1"/>
</dbReference>
<feature type="region of interest" description="Disordered" evidence="5">
    <location>
        <begin position="418"/>
        <end position="479"/>
    </location>
</feature>
<evidence type="ECO:0000259" key="6">
    <source>
        <dbReference type="PROSITE" id="PS50238"/>
    </source>
</evidence>
<keyword evidence="3" id="KW-0963">Cytoplasm</keyword>